<dbReference type="EMBL" id="BOOH01000052">
    <property type="protein sequence ID" value="GIH79931.1"/>
    <property type="molecule type" value="Genomic_DNA"/>
</dbReference>
<keyword evidence="1" id="KW-0472">Membrane</keyword>
<comment type="caution">
    <text evidence="2">The sequence shown here is derived from an EMBL/GenBank/DDBJ whole genome shotgun (WGS) entry which is preliminary data.</text>
</comment>
<gene>
    <name evidence="2" type="ORF">Plo01_63600</name>
</gene>
<dbReference type="RefSeq" id="WP_203894370.1">
    <property type="nucleotide sequence ID" value="NZ_BOOH01000052.1"/>
</dbReference>
<evidence type="ECO:0000313" key="3">
    <source>
        <dbReference type="Proteomes" id="UP000616724"/>
    </source>
</evidence>
<feature type="transmembrane region" description="Helical" evidence="1">
    <location>
        <begin position="39"/>
        <end position="57"/>
    </location>
</feature>
<name>A0A8J3RNL3_9ACTN</name>
<sequence length="207" mass="20985">MSPSWLRRFGAVCGVLLGLSIGVPGIIEAFTGETALTSFVIGLGAAFGVPAVTAFYLHQSEAAGRFGAVAYAVNLIGLALFTGVAFALNLVIFFLAEPVTAALLAGPTRIAVFGGMGVFVAGTVLFGVSMVRARVFPRPAAWGYMVSLVVLTALAPLPDTPFTSIVHVVVCGVLVWMSASVWSAAAAPAAGAVRPGVPAAPAGGRRP</sequence>
<reference evidence="2 3" key="1">
    <citation type="submission" date="2021-01" db="EMBL/GenBank/DDBJ databases">
        <title>Whole genome shotgun sequence of Planobispora longispora NBRC 13918.</title>
        <authorList>
            <person name="Komaki H."/>
            <person name="Tamura T."/>
        </authorList>
    </citation>
    <scope>NUCLEOTIDE SEQUENCE [LARGE SCALE GENOMIC DNA]</scope>
    <source>
        <strain evidence="2 3">NBRC 13918</strain>
    </source>
</reference>
<feature type="transmembrane region" description="Helical" evidence="1">
    <location>
        <begin position="164"/>
        <end position="185"/>
    </location>
</feature>
<dbReference type="Proteomes" id="UP000616724">
    <property type="component" value="Unassembled WGS sequence"/>
</dbReference>
<accession>A0A8J3RNL3</accession>
<keyword evidence="1" id="KW-0812">Transmembrane</keyword>
<feature type="transmembrane region" description="Helical" evidence="1">
    <location>
        <begin position="140"/>
        <end position="158"/>
    </location>
</feature>
<feature type="transmembrane region" description="Helical" evidence="1">
    <location>
        <begin position="108"/>
        <end position="128"/>
    </location>
</feature>
<feature type="transmembrane region" description="Helical" evidence="1">
    <location>
        <begin position="69"/>
        <end position="96"/>
    </location>
</feature>
<protein>
    <submittedName>
        <fullName evidence="2">Uncharacterized protein</fullName>
    </submittedName>
</protein>
<evidence type="ECO:0000313" key="2">
    <source>
        <dbReference type="EMBL" id="GIH79931.1"/>
    </source>
</evidence>
<evidence type="ECO:0000256" key="1">
    <source>
        <dbReference type="SAM" id="Phobius"/>
    </source>
</evidence>
<proteinExistence type="predicted"/>
<keyword evidence="3" id="KW-1185">Reference proteome</keyword>
<keyword evidence="1" id="KW-1133">Transmembrane helix</keyword>
<dbReference type="AlphaFoldDB" id="A0A8J3RNL3"/>
<organism evidence="2 3">
    <name type="scientific">Planobispora longispora</name>
    <dbReference type="NCBI Taxonomy" id="28887"/>
    <lineage>
        <taxon>Bacteria</taxon>
        <taxon>Bacillati</taxon>
        <taxon>Actinomycetota</taxon>
        <taxon>Actinomycetes</taxon>
        <taxon>Streptosporangiales</taxon>
        <taxon>Streptosporangiaceae</taxon>
        <taxon>Planobispora</taxon>
    </lineage>
</organism>